<dbReference type="EMBL" id="OU342829">
    <property type="protein sequence ID" value="CAG7581246.1"/>
    <property type="molecule type" value="Genomic_DNA"/>
</dbReference>
<accession>A0A8D9FRC5</accession>
<reference evidence="1" key="1">
    <citation type="submission" date="2021-06" db="EMBL/GenBank/DDBJ databases">
        <authorList>
            <person name="Gannon L."/>
            <person name="Redgwell R T."/>
            <person name="Michniewski S."/>
            <person name="Harrison D C."/>
            <person name="Millard A."/>
        </authorList>
    </citation>
    <scope>NUCLEOTIDE SEQUENCE</scope>
</reference>
<gene>
    <name evidence="1" type="ORF">SLAVMIC_00747</name>
</gene>
<evidence type="ECO:0000313" key="1">
    <source>
        <dbReference type="EMBL" id="CAG7581246.1"/>
    </source>
</evidence>
<proteinExistence type="predicted"/>
<organism evidence="1">
    <name type="scientific">uncultured marine phage</name>
    <dbReference type="NCBI Taxonomy" id="707152"/>
    <lineage>
        <taxon>Viruses</taxon>
        <taxon>environmental samples</taxon>
    </lineage>
</organism>
<sequence>MLNFPTDYNKTEGKTIVYLIAFDSLESEDFFIDSNSYLMLNGSLVSDDIFKYSKNLSLDEFVSNQMTSNHYNDLYFPNYNDEFFDSNEIEKYLSIPLQAIISIGMIDTVFEDDEMSNWVAGFEDLTEKGKQLYYMIKELYHDKEVRILTFIK</sequence>
<protein>
    <submittedName>
        <fullName evidence="1">Uncharacterized protein</fullName>
    </submittedName>
</protein>
<name>A0A8D9FRC5_9VIRU</name>